<evidence type="ECO:0000256" key="5">
    <source>
        <dbReference type="ARBA" id="ARBA00022840"/>
    </source>
</evidence>
<dbReference type="Pfam" id="PF00795">
    <property type="entry name" value="CN_hydrolase"/>
    <property type="match status" value="1"/>
</dbReference>
<evidence type="ECO:0000256" key="3">
    <source>
        <dbReference type="ARBA" id="ARBA00022598"/>
    </source>
</evidence>
<dbReference type="InterPro" id="IPR022310">
    <property type="entry name" value="NAD/GMP_synthase"/>
</dbReference>
<dbReference type="EMBL" id="BMJS01000031">
    <property type="protein sequence ID" value="GGG04348.1"/>
    <property type="molecule type" value="Genomic_DNA"/>
</dbReference>
<evidence type="ECO:0000256" key="6">
    <source>
        <dbReference type="ARBA" id="ARBA00023027"/>
    </source>
</evidence>
<feature type="binding site" evidence="7">
    <location>
        <begin position="290"/>
        <end position="297"/>
    </location>
    <ligand>
        <name>ATP</name>
        <dbReference type="ChEBI" id="CHEBI:30616"/>
    </ligand>
</feature>
<organism evidence="11 12">
    <name type="scientific">Cysteiniphilum litorale</name>
    <dbReference type="NCBI Taxonomy" id="2056700"/>
    <lineage>
        <taxon>Bacteria</taxon>
        <taxon>Pseudomonadati</taxon>
        <taxon>Pseudomonadota</taxon>
        <taxon>Gammaproteobacteria</taxon>
        <taxon>Thiotrichales</taxon>
        <taxon>Fastidiosibacteraceae</taxon>
        <taxon>Cysteiniphilum</taxon>
    </lineage>
</organism>
<evidence type="ECO:0000256" key="9">
    <source>
        <dbReference type="RuleBase" id="RU003811"/>
    </source>
</evidence>
<proteinExistence type="inferred from homology"/>
<evidence type="ECO:0000256" key="4">
    <source>
        <dbReference type="ARBA" id="ARBA00022741"/>
    </source>
</evidence>
<evidence type="ECO:0000259" key="10">
    <source>
        <dbReference type="PROSITE" id="PS50263"/>
    </source>
</evidence>
<dbReference type="GO" id="GO:0008795">
    <property type="term" value="F:NAD+ synthase activity"/>
    <property type="evidence" value="ECO:0007669"/>
    <property type="project" value="UniProtKB-UniRule"/>
</dbReference>
<sequence length="550" mass="61575">MKISVVQLNYTIADFTHNFEKISCAMHEHKIADLIVFSELCISGYYPYDLLTYDEVINRQNQIIDKIKKLTKTLDTAVVIGATTAIAGLKKFHNSALVIAEGEIIHCYHKQLIPSYGVFDETRHFIAGQNKKLRFKFKGQHLAILICEDIWYDNHQGYLINPIDDLPQNLDALIVLNASPSMFGKFEQRLQIAKNITRKIKAPVIYSSQVGGYDELIYDGASFVCNANSELIALADSFKEGSFSIDLGRLPQAILKAPYQDNPQAFVLQQLICGLKDYVHKCGFKGVVVGSSGGIDSALTLAIATLSLGKDNVKAITMPSVYSSEGSVSDSVELCRNLGIELFTREIKEEFLLTCANFAKAFGTEPKKLTKENMQARIRGRIVMEYSNDTGFLMLTTGNKSELAVGYATLYGDMCGALNCIGDLYKNDVYALSNYINQAYGELIPQSIIDKAPSAELSEGQKDSDSLPDYDHLDAMLKLYLERDLLADDEIKRLESIVAEIDLNEQKRIYRLVELAEFKRKQAPQILFIQRRPFGMGRRMPTTAKFNKSC</sequence>
<gene>
    <name evidence="7 11" type="primary">nadE</name>
    <name evidence="11" type="ORF">GCM10010995_22290</name>
</gene>
<dbReference type="OrthoDB" id="9760188at2"/>
<dbReference type="NCBIfam" id="NF010588">
    <property type="entry name" value="PRK13981.1"/>
    <property type="match status" value="1"/>
</dbReference>
<reference evidence="11" key="2">
    <citation type="submission" date="2020-09" db="EMBL/GenBank/DDBJ databases">
        <authorList>
            <person name="Sun Q."/>
            <person name="Zhou Y."/>
        </authorList>
    </citation>
    <scope>NUCLEOTIDE SEQUENCE</scope>
    <source>
        <strain evidence="11">CGMCC 1.15758</strain>
    </source>
</reference>
<dbReference type="CDD" id="cd07570">
    <property type="entry name" value="GAT_Gln-NAD-synth"/>
    <property type="match status" value="1"/>
</dbReference>
<evidence type="ECO:0000256" key="1">
    <source>
        <dbReference type="ARBA" id="ARBA00005188"/>
    </source>
</evidence>
<dbReference type="EC" id="6.3.5.1" evidence="7 8"/>
<feature type="binding site" evidence="7">
    <location>
        <position position="397"/>
    </location>
    <ligand>
        <name>ATP</name>
        <dbReference type="ChEBI" id="CHEBI:30616"/>
    </ligand>
</feature>
<feature type="binding site" evidence="7">
    <location>
        <position position="402"/>
    </location>
    <ligand>
        <name>deamido-NAD(+)</name>
        <dbReference type="ChEBI" id="CHEBI:58437"/>
        <note>ligand shared between two neighboring subunits</note>
    </ligand>
</feature>
<feature type="binding site" evidence="7">
    <location>
        <position position="373"/>
    </location>
    <ligand>
        <name>deamido-NAD(+)</name>
        <dbReference type="ChEBI" id="CHEBI:58437"/>
        <note>ligand shared between two neighboring subunits</note>
    </ligand>
</feature>
<keyword evidence="6 7" id="KW-0520">NAD</keyword>
<feature type="binding site" evidence="7">
    <location>
        <position position="519"/>
    </location>
    <ligand>
        <name>deamido-NAD(+)</name>
        <dbReference type="ChEBI" id="CHEBI:58437"/>
        <note>ligand shared between two neighboring subunits</note>
    </ligand>
</feature>
<feature type="binding site" evidence="7">
    <location>
        <position position="116"/>
    </location>
    <ligand>
        <name>L-glutamine</name>
        <dbReference type="ChEBI" id="CHEBI:58359"/>
    </ligand>
</feature>
<comment type="similarity">
    <text evidence="9">Belongs to the NAD synthetase family.</text>
</comment>
<protein>
    <recommendedName>
        <fullName evidence="7 8">Glutamine-dependent NAD(+) synthetase</fullName>
        <ecNumber evidence="7 8">6.3.5.1</ecNumber>
    </recommendedName>
    <alternativeName>
        <fullName evidence="7 8">NAD(+) synthase [glutamine-hydrolyzing]</fullName>
    </alternativeName>
</protein>
<dbReference type="PIRSF" id="PIRSF006630">
    <property type="entry name" value="NADS_GAT"/>
    <property type="match status" value="1"/>
</dbReference>
<dbReference type="GO" id="GO:0003952">
    <property type="term" value="F:NAD+ synthase (glutamine-hydrolyzing) activity"/>
    <property type="evidence" value="ECO:0007669"/>
    <property type="project" value="UniProtKB-UniRule"/>
</dbReference>
<reference evidence="11" key="1">
    <citation type="journal article" date="2014" name="Int. J. Syst. Evol. Microbiol.">
        <title>Complete genome sequence of Corynebacterium casei LMG S-19264T (=DSM 44701T), isolated from a smear-ripened cheese.</title>
        <authorList>
            <consortium name="US DOE Joint Genome Institute (JGI-PGF)"/>
            <person name="Walter F."/>
            <person name="Albersmeier A."/>
            <person name="Kalinowski J."/>
            <person name="Ruckert C."/>
        </authorList>
    </citation>
    <scope>NUCLEOTIDE SEQUENCE</scope>
    <source>
        <strain evidence="11">CGMCC 1.15758</strain>
    </source>
</reference>
<comment type="caution">
    <text evidence="11">The sequence shown here is derived from an EMBL/GenBank/DDBJ whole genome shotgun (WGS) entry which is preliminary data.</text>
</comment>
<evidence type="ECO:0000256" key="8">
    <source>
        <dbReference type="PIRNR" id="PIRNR006630"/>
    </source>
</evidence>
<evidence type="ECO:0000313" key="11">
    <source>
        <dbReference type="EMBL" id="GGG04348.1"/>
    </source>
</evidence>
<comment type="caution">
    <text evidence="7">Lacks conserved residue(s) required for the propagation of feature annotation.</text>
</comment>
<keyword evidence="12" id="KW-1185">Reference proteome</keyword>
<keyword evidence="5 7" id="KW-0067">ATP-binding</keyword>
<dbReference type="RefSeq" id="WP_117003552.1">
    <property type="nucleotide sequence ID" value="NZ_BMJS01000031.1"/>
</dbReference>
<comment type="pathway">
    <text evidence="1 7 8">Cofactor biosynthesis; NAD(+) biosynthesis; NAD(+) from deamido-NAD(+) (L-Gln route): step 1/1.</text>
</comment>
<comment type="similarity">
    <text evidence="2 7 8">In the C-terminal section; belongs to the NAD synthetase family.</text>
</comment>
<keyword evidence="3 7" id="KW-0436">Ligase</keyword>
<dbReference type="GO" id="GO:0004359">
    <property type="term" value="F:glutaminase activity"/>
    <property type="evidence" value="ECO:0007669"/>
    <property type="project" value="InterPro"/>
</dbReference>
<feature type="domain" description="CN hydrolase" evidence="10">
    <location>
        <begin position="1"/>
        <end position="249"/>
    </location>
</feature>
<evidence type="ECO:0000256" key="7">
    <source>
        <dbReference type="HAMAP-Rule" id="MF_02090"/>
    </source>
</evidence>
<dbReference type="AlphaFoldDB" id="A0A8J3E9X0"/>
<feature type="active site" description="Proton acceptor; for glutaminase activity" evidence="7">
    <location>
        <position position="39"/>
    </location>
</feature>
<keyword evidence="4 7" id="KW-0547">Nucleotide-binding</keyword>
<name>A0A8J3E9X0_9GAMM</name>
<dbReference type="GO" id="GO:0005524">
    <property type="term" value="F:ATP binding"/>
    <property type="evidence" value="ECO:0007669"/>
    <property type="project" value="UniProtKB-UniRule"/>
</dbReference>
<dbReference type="InterPro" id="IPR003010">
    <property type="entry name" value="C-N_Hydrolase"/>
</dbReference>
<dbReference type="UniPathway" id="UPA00253">
    <property type="reaction ID" value="UER00334"/>
</dbReference>
<dbReference type="CDD" id="cd00553">
    <property type="entry name" value="NAD_synthase"/>
    <property type="match status" value="1"/>
</dbReference>
<dbReference type="NCBIfam" id="TIGR00552">
    <property type="entry name" value="nadE"/>
    <property type="match status" value="1"/>
</dbReference>
<evidence type="ECO:0000313" key="12">
    <source>
        <dbReference type="Proteomes" id="UP000636949"/>
    </source>
</evidence>
<feature type="binding site" evidence="7">
    <location>
        <position position="185"/>
    </location>
    <ligand>
        <name>L-glutamine</name>
        <dbReference type="ChEBI" id="CHEBI:58359"/>
    </ligand>
</feature>
<dbReference type="InterPro" id="IPR003694">
    <property type="entry name" value="NAD_synthase"/>
</dbReference>
<dbReference type="Pfam" id="PF02540">
    <property type="entry name" value="NAD_synthase"/>
    <property type="match status" value="1"/>
</dbReference>
<dbReference type="SUPFAM" id="SSF56317">
    <property type="entry name" value="Carbon-nitrogen hydrolase"/>
    <property type="match status" value="1"/>
</dbReference>
<dbReference type="InterPro" id="IPR014445">
    <property type="entry name" value="Gln-dep_NAD_synthase"/>
</dbReference>
<feature type="active site" description="Nucleophile; for glutaminase activity" evidence="7">
    <location>
        <position position="147"/>
    </location>
</feature>
<dbReference type="Proteomes" id="UP000636949">
    <property type="component" value="Unassembled WGS sequence"/>
</dbReference>
<dbReference type="HAMAP" id="MF_02090">
    <property type="entry name" value="NadE_glutamine_dep"/>
    <property type="match status" value="1"/>
</dbReference>
<dbReference type="InterPro" id="IPR036526">
    <property type="entry name" value="C-N_Hydrolase_sf"/>
</dbReference>
<dbReference type="GO" id="GO:0005737">
    <property type="term" value="C:cytoplasm"/>
    <property type="evidence" value="ECO:0007669"/>
    <property type="project" value="InterPro"/>
</dbReference>
<dbReference type="SUPFAM" id="SSF52402">
    <property type="entry name" value="Adenine nucleotide alpha hydrolases-like"/>
    <property type="match status" value="1"/>
</dbReference>
<comment type="catalytic activity">
    <reaction evidence="7 8">
        <text>deamido-NAD(+) + L-glutamine + ATP + H2O = L-glutamate + AMP + diphosphate + NAD(+) + H(+)</text>
        <dbReference type="Rhea" id="RHEA:24384"/>
        <dbReference type="ChEBI" id="CHEBI:15377"/>
        <dbReference type="ChEBI" id="CHEBI:15378"/>
        <dbReference type="ChEBI" id="CHEBI:29985"/>
        <dbReference type="ChEBI" id="CHEBI:30616"/>
        <dbReference type="ChEBI" id="CHEBI:33019"/>
        <dbReference type="ChEBI" id="CHEBI:57540"/>
        <dbReference type="ChEBI" id="CHEBI:58359"/>
        <dbReference type="ChEBI" id="CHEBI:58437"/>
        <dbReference type="ChEBI" id="CHEBI:456215"/>
        <dbReference type="EC" id="6.3.5.1"/>
    </reaction>
</comment>
<evidence type="ECO:0000256" key="2">
    <source>
        <dbReference type="ARBA" id="ARBA00007145"/>
    </source>
</evidence>
<feature type="active site" description="For glutaminase activity" evidence="7">
    <location>
        <position position="110"/>
    </location>
</feature>
<dbReference type="PANTHER" id="PTHR23090:SF9">
    <property type="entry name" value="GLUTAMINE-DEPENDENT NAD(+) SYNTHETASE"/>
    <property type="match status" value="1"/>
</dbReference>
<dbReference type="GO" id="GO:0009435">
    <property type="term" value="P:NAD+ biosynthetic process"/>
    <property type="evidence" value="ECO:0007669"/>
    <property type="project" value="UniProtKB-UniRule"/>
</dbReference>
<dbReference type="Gene3D" id="3.40.50.620">
    <property type="entry name" value="HUPs"/>
    <property type="match status" value="1"/>
</dbReference>
<dbReference type="Gene3D" id="3.60.110.10">
    <property type="entry name" value="Carbon-nitrogen hydrolase"/>
    <property type="match status" value="1"/>
</dbReference>
<dbReference type="PROSITE" id="PS50263">
    <property type="entry name" value="CN_HYDROLASE"/>
    <property type="match status" value="1"/>
</dbReference>
<accession>A0A8J3E9X0</accession>
<comment type="function">
    <text evidence="7">Catalyzes the ATP-dependent amidation of deamido-NAD to form NAD. Uses L-glutamine as a nitrogen source.</text>
</comment>
<dbReference type="PANTHER" id="PTHR23090">
    <property type="entry name" value="NH 3 /GLUTAMINE-DEPENDENT NAD + SYNTHETASE"/>
    <property type="match status" value="1"/>
</dbReference>
<feature type="binding site" evidence="7">
    <location>
        <position position="179"/>
    </location>
    <ligand>
        <name>L-glutamine</name>
        <dbReference type="ChEBI" id="CHEBI:58359"/>
    </ligand>
</feature>
<dbReference type="FunFam" id="3.40.50.620:FF:000106">
    <property type="entry name" value="Glutamine-dependent NAD(+) synthetase"/>
    <property type="match status" value="1"/>
</dbReference>
<dbReference type="InterPro" id="IPR014729">
    <property type="entry name" value="Rossmann-like_a/b/a_fold"/>
</dbReference>